<keyword evidence="2" id="KW-1185">Reference proteome</keyword>
<evidence type="ECO:0000313" key="2">
    <source>
        <dbReference type="Proteomes" id="UP000285908"/>
    </source>
</evidence>
<keyword evidence="1" id="KW-0418">Kinase</keyword>
<dbReference type="GO" id="GO:0016301">
    <property type="term" value="F:kinase activity"/>
    <property type="evidence" value="ECO:0007669"/>
    <property type="project" value="UniProtKB-KW"/>
</dbReference>
<dbReference type="Gene3D" id="3.40.50.300">
    <property type="entry name" value="P-loop containing nucleotide triphosphate hydrolases"/>
    <property type="match status" value="1"/>
</dbReference>
<dbReference type="InterPro" id="IPR027417">
    <property type="entry name" value="P-loop_NTPase"/>
</dbReference>
<dbReference type="GO" id="GO:0008146">
    <property type="term" value="F:sulfotransferase activity"/>
    <property type="evidence" value="ECO:0007669"/>
    <property type="project" value="InterPro"/>
</dbReference>
<dbReference type="Pfam" id="PF03567">
    <property type="entry name" value="Sulfotransfer_2"/>
    <property type="match status" value="1"/>
</dbReference>
<proteinExistence type="predicted"/>
<comment type="caution">
    <text evidence="1">The sequence shown here is derived from an EMBL/GenBank/DDBJ whole genome shotgun (WGS) entry which is preliminary data.</text>
</comment>
<dbReference type="SUPFAM" id="SSF52540">
    <property type="entry name" value="P-loop containing nucleoside triphosphate hydrolases"/>
    <property type="match status" value="1"/>
</dbReference>
<dbReference type="EMBL" id="RQXX01000003">
    <property type="protein sequence ID" value="RVV97757.1"/>
    <property type="molecule type" value="Genomic_DNA"/>
</dbReference>
<dbReference type="GO" id="GO:0016020">
    <property type="term" value="C:membrane"/>
    <property type="evidence" value="ECO:0007669"/>
    <property type="project" value="InterPro"/>
</dbReference>
<dbReference type="Proteomes" id="UP000285908">
    <property type="component" value="Unassembled WGS sequence"/>
</dbReference>
<organism evidence="1 2">
    <name type="scientific">Mesobaculum littorinae</name>
    <dbReference type="NCBI Taxonomy" id="2486419"/>
    <lineage>
        <taxon>Bacteria</taxon>
        <taxon>Pseudomonadati</taxon>
        <taxon>Pseudomonadota</taxon>
        <taxon>Alphaproteobacteria</taxon>
        <taxon>Rhodobacterales</taxon>
        <taxon>Roseobacteraceae</taxon>
        <taxon>Mesobaculum</taxon>
    </lineage>
</organism>
<reference evidence="1 2" key="1">
    <citation type="submission" date="2018-11" db="EMBL/GenBank/DDBJ databases">
        <title>Mesobaculum littorinae gen. nov., sp. nov., isolated from Littorina scabra that represents a novel genus of the order Rhodobacteraceae.</title>
        <authorList>
            <person name="Li F."/>
        </authorList>
    </citation>
    <scope>NUCLEOTIDE SEQUENCE [LARGE SCALE GENOMIC DNA]</scope>
    <source>
        <strain evidence="1 2">M0103</strain>
    </source>
</reference>
<accession>A0A438AGQ4</accession>
<gene>
    <name evidence="1" type="ORF">EKE94_09715</name>
</gene>
<protein>
    <submittedName>
        <fullName evidence="1">Gamma-glutamyl kinase</fullName>
    </submittedName>
</protein>
<sequence length="218" mass="24178">MAAGVARDRLGPARFHEGRAMLYFDKQALVFLAVPKTGTTAVEAALRGRAGLEATSPPGLKHMTVPVYRRKMEPILTRHGPRPEVFLVLREPVDRLLSWYRYRSRDEARGSPRSAAGVTAEEFLLETLVPTPRPFAQIGSQDRFVGAGEDVAPPDHVFAYEAWDRFEAFLAERFGKVELPRRNQSPDRAAAVSDEVAARVRAARAGEVALHHAALERV</sequence>
<dbReference type="OrthoDB" id="7687351at2"/>
<dbReference type="AlphaFoldDB" id="A0A438AGQ4"/>
<name>A0A438AGQ4_9RHOB</name>
<keyword evidence="1" id="KW-0808">Transferase</keyword>
<dbReference type="InterPro" id="IPR005331">
    <property type="entry name" value="Sulfotransferase"/>
</dbReference>
<evidence type="ECO:0000313" key="1">
    <source>
        <dbReference type="EMBL" id="RVV97757.1"/>
    </source>
</evidence>